<proteinExistence type="inferred from homology"/>
<dbReference type="GeneID" id="59370656"/>
<keyword evidence="3" id="KW-0175">Coiled coil</keyword>
<comment type="similarity">
    <text evidence="2 5">Belongs to the CBF/MAK21 family.</text>
</comment>
<dbReference type="RefSeq" id="XP_036636314.1">
    <property type="nucleotide sequence ID" value="XM_036770469.1"/>
</dbReference>
<evidence type="ECO:0000313" key="9">
    <source>
        <dbReference type="EMBL" id="KAF7440470.1"/>
    </source>
</evidence>
<feature type="region of interest" description="Disordered" evidence="6">
    <location>
        <begin position="1"/>
        <end position="76"/>
    </location>
</feature>
<feature type="domain" description="CCAAT-binding factor" evidence="7">
    <location>
        <begin position="619"/>
        <end position="792"/>
    </location>
</feature>
<feature type="region of interest" description="Disordered" evidence="6">
    <location>
        <begin position="201"/>
        <end position="237"/>
    </location>
</feature>
<feature type="compositionally biased region" description="Basic and acidic residues" evidence="6">
    <location>
        <begin position="490"/>
        <end position="502"/>
    </location>
</feature>
<evidence type="ECO:0000256" key="2">
    <source>
        <dbReference type="ARBA" id="ARBA00007797"/>
    </source>
</evidence>
<dbReference type="GO" id="GO:0006270">
    <property type="term" value="P:DNA replication initiation"/>
    <property type="evidence" value="ECO:0007669"/>
    <property type="project" value="TreeGrafter"/>
</dbReference>
<feature type="compositionally biased region" description="Basic and acidic residues" evidence="6">
    <location>
        <begin position="170"/>
        <end position="182"/>
    </location>
</feature>
<keyword evidence="5" id="KW-0690">Ribosome biogenesis</keyword>
<dbReference type="Pfam" id="PF07540">
    <property type="entry name" value="NOC3p"/>
    <property type="match status" value="1"/>
</dbReference>
<protein>
    <recommendedName>
        <fullName evidence="5">Nucleolar complex-associated protein 3</fullName>
    </recommendedName>
</protein>
<dbReference type="Pfam" id="PF03914">
    <property type="entry name" value="CBF"/>
    <property type="match status" value="1"/>
</dbReference>
<organism evidence="9 10">
    <name type="scientific">Pleurotus ostreatus</name>
    <name type="common">Oyster mushroom</name>
    <name type="synonym">White-rot fungus</name>
    <dbReference type="NCBI Taxonomy" id="5322"/>
    <lineage>
        <taxon>Eukaryota</taxon>
        <taxon>Fungi</taxon>
        <taxon>Dikarya</taxon>
        <taxon>Basidiomycota</taxon>
        <taxon>Agaricomycotina</taxon>
        <taxon>Agaricomycetes</taxon>
        <taxon>Agaricomycetidae</taxon>
        <taxon>Agaricales</taxon>
        <taxon>Pleurotineae</taxon>
        <taxon>Pleurotaceae</taxon>
        <taxon>Pleurotus</taxon>
    </lineage>
</organism>
<evidence type="ECO:0000256" key="1">
    <source>
        <dbReference type="ARBA" id="ARBA00004604"/>
    </source>
</evidence>
<dbReference type="AlphaFoldDB" id="A0A8H7A1R8"/>
<dbReference type="InterPro" id="IPR011501">
    <property type="entry name" value="Noc3_N"/>
</dbReference>
<comment type="function">
    <text evidence="5">Required for synthesis of 60S ribosomal subunits and the transport of pre-ribosomes from the nucleoplasm to the cytoplasm.</text>
</comment>
<sequence>MAARKRPGAASKAAPVHKKRKLTSKSDAQTSTTGSKKQTLKSKGKQKEKAPERLLIPIPSQDDDEDTDVPNDDMGVLDEYGDAVMFLDRLDYKGIASRSKQETERLQQLNKPIRRPNVQDDLPSLDSDSGEEEDEWTSGAEDPLSSDDEAHIDDDESLDEDSDSDAEMPYESKPRQLPDAWRVEKKNEVESLPIKLADGRIQKTGNKKLQAPKDDSDESDASSIVNEPEPPRRDDIATGSRFGRVAVVDIISTKSRKARIQGAKEQIASLCQEIISDPENSLGLLRRLHTFSLAEISSTTHPEPVANDQIIRKLAILSQLAVFKDIIPGYRIRSLTDKEKAEKVGQMVARTREWEQGLVGVYQTYLQSLETELKGKNDLSAVALQCMCTLLVDVTHFNFRANIMHSVVATLSKKSWDETSDLCLSTLVKVFRNDLTGQPSLELVRLLNRMVKERHFNVHPNVLTCLLSLRLKTELGVRASDSKANPNEPPPKRKNDKKEQPHLSKKAKKVMKEKKEIEREFREAEAEVDKEERAVTQTETLKLLFVLYFRILKNDRPTPLLPSALRGIAKFAHLVNIDFFKDLMQVLKNLILRDHCEESFGVPDPSSARVDFHNIQHRLLCIITAFELLSGQGEALNLDLSDFVACLYAQILPMSLIPEIESSTRTPAKPNPHHQRRPSNKPSTEASLSDLLFHALSIVFFNGKTASGGPPPAWRSAAFSKRLLSAALHWPSHSALRALEFTQGLLAKDPKLEALLSTEDRAFDGVYRPDVDDPQLCNPFGTAFWELNLLATFHGDAKVRKEAKKLMLNSQA</sequence>
<dbReference type="OrthoDB" id="10263597at2759"/>
<feature type="region of interest" description="Disordered" evidence="6">
    <location>
        <begin position="478"/>
        <end position="513"/>
    </location>
</feature>
<accession>A0A8H7A1R8</accession>
<keyword evidence="10" id="KW-1185">Reference proteome</keyword>
<evidence type="ECO:0000256" key="4">
    <source>
        <dbReference type="ARBA" id="ARBA00023242"/>
    </source>
</evidence>
<evidence type="ECO:0000256" key="5">
    <source>
        <dbReference type="PIRNR" id="PIRNR028977"/>
    </source>
</evidence>
<evidence type="ECO:0000313" key="10">
    <source>
        <dbReference type="Proteomes" id="UP000623687"/>
    </source>
</evidence>
<evidence type="ECO:0000256" key="3">
    <source>
        <dbReference type="ARBA" id="ARBA00023054"/>
    </source>
</evidence>
<dbReference type="PIRSF" id="PIRSF028977">
    <property type="entry name" value="Nucleolar_complex_p3"/>
    <property type="match status" value="1"/>
</dbReference>
<evidence type="ECO:0000259" key="7">
    <source>
        <dbReference type="Pfam" id="PF03914"/>
    </source>
</evidence>
<feature type="compositionally biased region" description="Acidic residues" evidence="6">
    <location>
        <begin position="61"/>
        <end position="76"/>
    </location>
</feature>
<dbReference type="EMBL" id="JACETU010000001">
    <property type="protein sequence ID" value="KAF7440470.1"/>
    <property type="molecule type" value="Genomic_DNA"/>
</dbReference>
<name>A0A8H7A1R8_PLEOS</name>
<feature type="region of interest" description="Disordered" evidence="6">
    <location>
        <begin position="662"/>
        <end position="685"/>
    </location>
</feature>
<evidence type="ECO:0000256" key="6">
    <source>
        <dbReference type="SAM" id="MobiDB-lite"/>
    </source>
</evidence>
<dbReference type="PANTHER" id="PTHR14428:SF5">
    <property type="entry name" value="NUCLEOLAR COMPLEX PROTEIN 3 HOMOLOG"/>
    <property type="match status" value="1"/>
</dbReference>
<keyword evidence="4" id="KW-0539">Nucleus</keyword>
<feature type="domain" description="Nucleolar complex-associated protein 3 N-terminal" evidence="8">
    <location>
        <begin position="263"/>
        <end position="365"/>
    </location>
</feature>
<dbReference type="GO" id="GO:0042254">
    <property type="term" value="P:ribosome biogenesis"/>
    <property type="evidence" value="ECO:0007669"/>
    <property type="project" value="UniProtKB-KW"/>
</dbReference>
<comment type="subcellular location">
    <subcellularLocation>
        <location evidence="1 5">Nucleus</location>
        <location evidence="1 5">Nucleolus</location>
    </subcellularLocation>
</comment>
<dbReference type="GO" id="GO:0005730">
    <property type="term" value="C:nucleolus"/>
    <property type="evidence" value="ECO:0007669"/>
    <property type="project" value="UniProtKB-SubCell"/>
</dbReference>
<comment type="caution">
    <text evidence="9">The sequence shown here is derived from an EMBL/GenBank/DDBJ whole genome shotgun (WGS) entry which is preliminary data.</text>
</comment>
<evidence type="ECO:0000259" key="8">
    <source>
        <dbReference type="Pfam" id="PF07540"/>
    </source>
</evidence>
<feature type="compositionally biased region" description="Basic residues" evidence="6">
    <location>
        <begin position="503"/>
        <end position="512"/>
    </location>
</feature>
<dbReference type="PANTHER" id="PTHR14428">
    <property type="entry name" value="NUCLEOLAR COMPLEX PROTEIN 3"/>
    <property type="match status" value="1"/>
</dbReference>
<dbReference type="InterPro" id="IPR016903">
    <property type="entry name" value="Nucleolar_cplx-assoc_3"/>
</dbReference>
<dbReference type="GO" id="GO:0003682">
    <property type="term" value="F:chromatin binding"/>
    <property type="evidence" value="ECO:0007669"/>
    <property type="project" value="TreeGrafter"/>
</dbReference>
<dbReference type="Proteomes" id="UP000623687">
    <property type="component" value="Unassembled WGS sequence"/>
</dbReference>
<feature type="region of interest" description="Disordered" evidence="6">
    <location>
        <begin position="95"/>
        <end position="182"/>
    </location>
</feature>
<dbReference type="VEuPathDB" id="FungiDB:PC9H_000815"/>
<reference evidence="9" key="1">
    <citation type="submission" date="2019-07" db="EMBL/GenBank/DDBJ databases">
        <authorList>
            <person name="Palmer J.M."/>
        </authorList>
    </citation>
    <scope>NUCLEOTIDE SEQUENCE</scope>
    <source>
        <strain evidence="9">PC9</strain>
    </source>
</reference>
<gene>
    <name evidence="9" type="ORF">PC9H_000815</name>
</gene>
<feature type="compositionally biased region" description="Acidic residues" evidence="6">
    <location>
        <begin position="144"/>
        <end position="168"/>
    </location>
</feature>
<dbReference type="InterPro" id="IPR005612">
    <property type="entry name" value="CCAAT-binding_factor"/>
</dbReference>